<dbReference type="AlphaFoldDB" id="A0AAV5FT56"/>
<feature type="compositionally biased region" description="Pro residues" evidence="1">
    <location>
        <begin position="74"/>
        <end position="85"/>
    </location>
</feature>
<accession>A0AAV5FT56</accession>
<evidence type="ECO:0000256" key="1">
    <source>
        <dbReference type="SAM" id="MobiDB-lite"/>
    </source>
</evidence>
<protein>
    <submittedName>
        <fullName evidence="2">Uncharacterized protein</fullName>
    </submittedName>
</protein>
<sequence length="116" mass="12317">MLGRGDNGGPRHNLSLTETIVLEVFGCAGDGAAAGCDDRRRRWRGIVAKSVQKLDAGYYVCRRDAKNALLEAPLPLPSSSSPPPVRLLLRRRRPTAGSSGARAAAAPWAATTTPPR</sequence>
<proteinExistence type="predicted"/>
<dbReference type="Proteomes" id="UP001054889">
    <property type="component" value="Unassembled WGS sequence"/>
</dbReference>
<comment type="caution">
    <text evidence="2">The sequence shown here is derived from an EMBL/GenBank/DDBJ whole genome shotgun (WGS) entry which is preliminary data.</text>
</comment>
<evidence type="ECO:0000313" key="2">
    <source>
        <dbReference type="EMBL" id="GJN37441.1"/>
    </source>
</evidence>
<feature type="region of interest" description="Disordered" evidence="1">
    <location>
        <begin position="73"/>
        <end position="116"/>
    </location>
</feature>
<dbReference type="EMBL" id="BQKI01000095">
    <property type="protein sequence ID" value="GJN37441.1"/>
    <property type="molecule type" value="Genomic_DNA"/>
</dbReference>
<organism evidence="2 3">
    <name type="scientific">Eleusine coracana subsp. coracana</name>
    <dbReference type="NCBI Taxonomy" id="191504"/>
    <lineage>
        <taxon>Eukaryota</taxon>
        <taxon>Viridiplantae</taxon>
        <taxon>Streptophyta</taxon>
        <taxon>Embryophyta</taxon>
        <taxon>Tracheophyta</taxon>
        <taxon>Spermatophyta</taxon>
        <taxon>Magnoliopsida</taxon>
        <taxon>Liliopsida</taxon>
        <taxon>Poales</taxon>
        <taxon>Poaceae</taxon>
        <taxon>PACMAD clade</taxon>
        <taxon>Chloridoideae</taxon>
        <taxon>Cynodonteae</taxon>
        <taxon>Eleusininae</taxon>
        <taxon>Eleusine</taxon>
    </lineage>
</organism>
<feature type="compositionally biased region" description="Low complexity" evidence="1">
    <location>
        <begin position="95"/>
        <end position="116"/>
    </location>
</feature>
<keyword evidence="3" id="KW-1185">Reference proteome</keyword>
<gene>
    <name evidence="2" type="primary">gb26397</name>
    <name evidence="2" type="ORF">PR202_gb26397</name>
</gene>
<name>A0AAV5FT56_ELECO</name>
<reference evidence="2" key="2">
    <citation type="submission" date="2021-12" db="EMBL/GenBank/DDBJ databases">
        <title>Resequencing data analysis of finger millet.</title>
        <authorList>
            <person name="Hatakeyama M."/>
            <person name="Aluri S."/>
            <person name="Balachadran M.T."/>
            <person name="Sivarajan S.R."/>
            <person name="Poveda L."/>
            <person name="Shimizu-Inatsugi R."/>
            <person name="Schlapbach R."/>
            <person name="Sreeman S.M."/>
            <person name="Shimizu K.K."/>
        </authorList>
    </citation>
    <scope>NUCLEOTIDE SEQUENCE</scope>
</reference>
<reference evidence="2" key="1">
    <citation type="journal article" date="2018" name="DNA Res.">
        <title>Multiple hybrid de novo genome assembly of finger millet, an orphan allotetraploid crop.</title>
        <authorList>
            <person name="Hatakeyama M."/>
            <person name="Aluri S."/>
            <person name="Balachadran M.T."/>
            <person name="Sivarajan S.R."/>
            <person name="Patrignani A."/>
            <person name="Gruter S."/>
            <person name="Poveda L."/>
            <person name="Shimizu-Inatsugi R."/>
            <person name="Baeten J."/>
            <person name="Francoijs K.J."/>
            <person name="Nataraja K.N."/>
            <person name="Reddy Y.A.N."/>
            <person name="Phadnis S."/>
            <person name="Ravikumar R.L."/>
            <person name="Schlapbach R."/>
            <person name="Sreeman S.M."/>
            <person name="Shimizu K.K."/>
        </authorList>
    </citation>
    <scope>NUCLEOTIDE SEQUENCE</scope>
</reference>
<evidence type="ECO:0000313" key="3">
    <source>
        <dbReference type="Proteomes" id="UP001054889"/>
    </source>
</evidence>